<evidence type="ECO:0008006" key="2">
    <source>
        <dbReference type="Google" id="ProtNLM"/>
    </source>
</evidence>
<proteinExistence type="predicted"/>
<dbReference type="EMBL" id="VSSQ01000741">
    <property type="protein sequence ID" value="MPM00636.1"/>
    <property type="molecule type" value="Genomic_DNA"/>
</dbReference>
<organism evidence="1">
    <name type="scientific">bioreactor metagenome</name>
    <dbReference type="NCBI Taxonomy" id="1076179"/>
    <lineage>
        <taxon>unclassified sequences</taxon>
        <taxon>metagenomes</taxon>
        <taxon>ecological metagenomes</taxon>
    </lineage>
</organism>
<accession>A0A644WA18</accession>
<reference evidence="1" key="1">
    <citation type="submission" date="2019-08" db="EMBL/GenBank/DDBJ databases">
        <authorList>
            <person name="Kucharzyk K."/>
            <person name="Murdoch R.W."/>
            <person name="Higgins S."/>
            <person name="Loffler F."/>
        </authorList>
    </citation>
    <scope>NUCLEOTIDE SEQUENCE</scope>
</reference>
<gene>
    <name evidence="1" type="ORF">SDC9_46864</name>
</gene>
<name>A0A644WA18_9ZZZZ</name>
<dbReference type="AlphaFoldDB" id="A0A644WA18"/>
<sequence length="185" mass="21434">MEKQINFNLIKARLNNNLRILLHQMGTEAVNFSKDNFRSQGWRDTVIEPWKKRKPGAKRDSGRAILVDTGRLKRSIRLLRMNMHSVTIGTDVPYASAHNEGFKGIVSVAQHKRTLSRKEMVGTGVYSISTRRERRKGVRVASGETTVKAYTRRMNLPQRRFMGRSMTLNNRIRMLIRKQVHNAFN</sequence>
<protein>
    <recommendedName>
        <fullName evidence="2">Phage virion morphogenesis protein</fullName>
    </recommendedName>
</protein>
<dbReference type="InterPro" id="IPR006522">
    <property type="entry name" value="Phage_virion_morphogenesis"/>
</dbReference>
<evidence type="ECO:0000313" key="1">
    <source>
        <dbReference type="EMBL" id="MPM00636.1"/>
    </source>
</evidence>
<dbReference type="Pfam" id="PF05069">
    <property type="entry name" value="Phage_tail_S"/>
    <property type="match status" value="1"/>
</dbReference>
<comment type="caution">
    <text evidence="1">The sequence shown here is derived from an EMBL/GenBank/DDBJ whole genome shotgun (WGS) entry which is preliminary data.</text>
</comment>